<dbReference type="GO" id="GO:0031515">
    <property type="term" value="C:tRNA (m1A) methyltransferase complex"/>
    <property type="evidence" value="ECO:0007669"/>
    <property type="project" value="UniProtKB-UniRule"/>
</dbReference>
<dbReference type="GO" id="GO:0030488">
    <property type="term" value="P:tRNA methylation"/>
    <property type="evidence" value="ECO:0007669"/>
    <property type="project" value="InterPro"/>
</dbReference>
<keyword evidence="7" id="KW-0539">Nucleus</keyword>
<evidence type="ECO:0000313" key="13">
    <source>
        <dbReference type="Proteomes" id="UP001157974"/>
    </source>
</evidence>
<dbReference type="PROSITE" id="PS51620">
    <property type="entry name" value="SAM_TRM61"/>
    <property type="match status" value="1"/>
</dbReference>
<keyword evidence="13" id="KW-1185">Reference proteome</keyword>
<sequence length="348" mass="38792">MFRQEVNSWNDERIGTSEIHGGDIVVVHSRFDELLNLELKKHGNFHNRYGIFNHDDLLGKNAGRRWITASGKVATGAGFVIVLRPTPELWTLSLSHRTQIVYTHDIAVITAEMDLRPGSIVVEAGTGSGSMTASLARAVAPTGRVVSFEIHEDRAKKATEDFEKLGISDYITVTHRNVGTEGFKGIPESSVDAVFLDLPAVWDVAAEAERILRVDGVLATFSPCVEQVQQTYEELSKLNFSEIETSTVGFRTWDTKKRSKDYSQSETEQERKRKRVSEGRGNQAGERSGIPDKDDIVKKCDVELVSRPYREIMTHTSYLTFARRLENKPKPSDAKVQSEGGDKPGGKD</sequence>
<comment type="caution">
    <text evidence="12">The sequence shown here is derived from an EMBL/GenBank/DDBJ whole genome shotgun (WGS) entry which is preliminary data.</text>
</comment>
<dbReference type="SUPFAM" id="SSF53335">
    <property type="entry name" value="S-adenosyl-L-methionine-dependent methyltransferases"/>
    <property type="match status" value="1"/>
</dbReference>
<dbReference type="Gene3D" id="3.40.50.150">
    <property type="entry name" value="Vaccinia Virus protein VP39"/>
    <property type="match status" value="1"/>
</dbReference>
<dbReference type="EC" id="2.1.1.220" evidence="2 8"/>
<dbReference type="AlphaFoldDB" id="A0AAV8UX89"/>
<keyword evidence="3 8" id="KW-0489">Methyltransferase</keyword>
<reference evidence="12 13" key="1">
    <citation type="journal article" date="2023" name="Nat. Commun.">
        <title>Origin of minicircular mitochondrial genomes in red algae.</title>
        <authorList>
            <person name="Lee Y."/>
            <person name="Cho C.H."/>
            <person name="Lee Y.M."/>
            <person name="Park S.I."/>
            <person name="Yang J.H."/>
            <person name="West J.A."/>
            <person name="Bhattacharya D."/>
            <person name="Yoon H.S."/>
        </authorList>
    </citation>
    <scope>NUCLEOTIDE SEQUENCE [LARGE SCALE GENOMIC DNA]</scope>
    <source>
        <strain evidence="12 13">CCMP1338</strain>
        <tissue evidence="12">Whole cell</tissue>
    </source>
</reference>
<evidence type="ECO:0000256" key="10">
    <source>
        <dbReference type="SAM" id="MobiDB-lite"/>
    </source>
</evidence>
<keyword evidence="4 8" id="KW-0808">Transferase</keyword>
<evidence type="ECO:0000259" key="11">
    <source>
        <dbReference type="Pfam" id="PF08704"/>
    </source>
</evidence>
<feature type="compositionally biased region" description="Basic and acidic residues" evidence="10">
    <location>
        <begin position="255"/>
        <end position="271"/>
    </location>
</feature>
<dbReference type="InterPro" id="IPR049470">
    <property type="entry name" value="TRM61_C"/>
</dbReference>
<protein>
    <recommendedName>
        <fullName evidence="2 8">tRNA (adenine(58)-N(1))-methyltransferase</fullName>
        <ecNumber evidence="2 8">2.1.1.220</ecNumber>
    </recommendedName>
</protein>
<dbReference type="Pfam" id="PF08704">
    <property type="entry name" value="GCD14"/>
    <property type="match status" value="1"/>
</dbReference>
<evidence type="ECO:0000256" key="1">
    <source>
        <dbReference type="ARBA" id="ARBA00004123"/>
    </source>
</evidence>
<evidence type="ECO:0000313" key="12">
    <source>
        <dbReference type="EMBL" id="KAJ8907215.1"/>
    </source>
</evidence>
<feature type="region of interest" description="Disordered" evidence="10">
    <location>
        <begin position="324"/>
        <end position="348"/>
    </location>
</feature>
<evidence type="ECO:0000256" key="8">
    <source>
        <dbReference type="PIRNR" id="PIRNR017269"/>
    </source>
</evidence>
<feature type="region of interest" description="Disordered" evidence="10">
    <location>
        <begin position="255"/>
        <end position="293"/>
    </location>
</feature>
<dbReference type="InterPro" id="IPR014816">
    <property type="entry name" value="tRNA_MeTrfase_Gcd14"/>
</dbReference>
<feature type="binding site" evidence="9">
    <location>
        <position position="149"/>
    </location>
    <ligand>
        <name>S-adenosyl-L-methionine</name>
        <dbReference type="ChEBI" id="CHEBI:59789"/>
    </ligand>
</feature>
<feature type="compositionally biased region" description="Basic and acidic residues" evidence="10">
    <location>
        <begin position="324"/>
        <end position="333"/>
    </location>
</feature>
<dbReference type="InterPro" id="IPR029063">
    <property type="entry name" value="SAM-dependent_MTases_sf"/>
</dbReference>
<dbReference type="PANTHER" id="PTHR12133:SF2">
    <property type="entry name" value="TRNA (ADENINE(58)-N(1))-METHYLTRANSFERASE CATALYTIC SUBUNIT TRMT61A"/>
    <property type="match status" value="1"/>
</dbReference>
<evidence type="ECO:0000256" key="2">
    <source>
        <dbReference type="ARBA" id="ARBA00012796"/>
    </source>
</evidence>
<dbReference type="PANTHER" id="PTHR12133">
    <property type="entry name" value="TRNA (ADENINE(58)-N(1))-METHYLTRANSFERASE"/>
    <property type="match status" value="1"/>
</dbReference>
<comment type="similarity">
    <text evidence="8">Belongs to the class I-like SAM-binding methyltransferase superfamily. TRM61 family.</text>
</comment>
<evidence type="ECO:0000256" key="3">
    <source>
        <dbReference type="ARBA" id="ARBA00022603"/>
    </source>
</evidence>
<evidence type="ECO:0000256" key="4">
    <source>
        <dbReference type="ARBA" id="ARBA00022679"/>
    </source>
</evidence>
<evidence type="ECO:0000256" key="7">
    <source>
        <dbReference type="ARBA" id="ARBA00023242"/>
    </source>
</evidence>
<comment type="subcellular location">
    <subcellularLocation>
        <location evidence="1">Nucleus</location>
    </subcellularLocation>
</comment>
<feature type="binding site" evidence="9">
    <location>
        <position position="197"/>
    </location>
    <ligand>
        <name>S-adenosyl-L-methionine</name>
        <dbReference type="ChEBI" id="CHEBI:59789"/>
    </ligand>
</feature>
<dbReference type="EMBL" id="JAMWBK010000003">
    <property type="protein sequence ID" value="KAJ8907215.1"/>
    <property type="molecule type" value="Genomic_DNA"/>
</dbReference>
<dbReference type="CDD" id="cd02440">
    <property type="entry name" value="AdoMet_MTases"/>
    <property type="match status" value="1"/>
</dbReference>
<gene>
    <name evidence="12" type="ORF">NDN08_003696</name>
</gene>
<dbReference type="Proteomes" id="UP001157974">
    <property type="component" value="Unassembled WGS sequence"/>
</dbReference>
<dbReference type="PIRSF" id="PIRSF017269">
    <property type="entry name" value="GCD14"/>
    <property type="match status" value="1"/>
</dbReference>
<organism evidence="12 13">
    <name type="scientific">Rhodosorus marinus</name>
    <dbReference type="NCBI Taxonomy" id="101924"/>
    <lineage>
        <taxon>Eukaryota</taxon>
        <taxon>Rhodophyta</taxon>
        <taxon>Stylonematophyceae</taxon>
        <taxon>Stylonematales</taxon>
        <taxon>Stylonemataceae</taxon>
        <taxon>Rhodosorus</taxon>
    </lineage>
</organism>
<evidence type="ECO:0000256" key="6">
    <source>
        <dbReference type="ARBA" id="ARBA00022694"/>
    </source>
</evidence>
<feature type="domain" description="tRNA (adenine(58)-N(1))-methyltransferase catalytic subunit TRM61 C-terminal" evidence="11">
    <location>
        <begin position="78"/>
        <end position="323"/>
    </location>
</feature>
<accession>A0AAV8UX89</accession>
<comment type="catalytic activity">
    <reaction evidence="8">
        <text>adenosine(58) in tRNA + S-adenosyl-L-methionine = N(1)-methyladenosine(58) in tRNA + S-adenosyl-L-homocysteine + H(+)</text>
        <dbReference type="Rhea" id="RHEA:43152"/>
        <dbReference type="Rhea" id="RHEA-COMP:10365"/>
        <dbReference type="Rhea" id="RHEA-COMP:10366"/>
        <dbReference type="ChEBI" id="CHEBI:15378"/>
        <dbReference type="ChEBI" id="CHEBI:57856"/>
        <dbReference type="ChEBI" id="CHEBI:59789"/>
        <dbReference type="ChEBI" id="CHEBI:74411"/>
        <dbReference type="ChEBI" id="CHEBI:74491"/>
        <dbReference type="EC" id="2.1.1.220"/>
    </reaction>
</comment>
<dbReference type="GO" id="GO:0160107">
    <property type="term" value="F:tRNA (adenine(58)-N1)-methyltransferase activity"/>
    <property type="evidence" value="ECO:0007669"/>
    <property type="project" value="UniProtKB-EC"/>
</dbReference>
<dbReference type="Gene3D" id="3.10.330.20">
    <property type="match status" value="1"/>
</dbReference>
<keyword evidence="5 8" id="KW-0949">S-adenosyl-L-methionine</keyword>
<proteinExistence type="inferred from homology"/>
<name>A0AAV8UX89_9RHOD</name>
<evidence type="ECO:0000256" key="9">
    <source>
        <dbReference type="PIRSR" id="PIRSR017269-1"/>
    </source>
</evidence>
<dbReference type="GO" id="GO:0005634">
    <property type="term" value="C:nucleus"/>
    <property type="evidence" value="ECO:0007669"/>
    <property type="project" value="UniProtKB-SubCell"/>
</dbReference>
<keyword evidence="6 8" id="KW-0819">tRNA processing</keyword>
<evidence type="ECO:0000256" key="5">
    <source>
        <dbReference type="ARBA" id="ARBA00022691"/>
    </source>
</evidence>